<dbReference type="Proteomes" id="UP001293254">
    <property type="component" value="Unassembled WGS sequence"/>
</dbReference>
<dbReference type="Gene3D" id="1.25.70.10">
    <property type="entry name" value="Transcription termination factor 3, mitochondrial"/>
    <property type="match status" value="1"/>
</dbReference>
<dbReference type="SMART" id="SM00733">
    <property type="entry name" value="Mterf"/>
    <property type="match status" value="4"/>
</dbReference>
<dbReference type="Pfam" id="PF02536">
    <property type="entry name" value="mTERF"/>
    <property type="match status" value="1"/>
</dbReference>
<evidence type="ECO:0000256" key="2">
    <source>
        <dbReference type="ARBA" id="ARBA00022472"/>
    </source>
</evidence>
<dbReference type="GO" id="GO:0006353">
    <property type="term" value="P:DNA-templated transcription termination"/>
    <property type="evidence" value="ECO:0007669"/>
    <property type="project" value="UniProtKB-KW"/>
</dbReference>
<dbReference type="AlphaFoldDB" id="A0AAE1Y8W0"/>
<keyword evidence="3" id="KW-0809">Transit peptide</keyword>
<dbReference type="EMBL" id="JACGWO010000006">
    <property type="protein sequence ID" value="KAK4425828.1"/>
    <property type="molecule type" value="Genomic_DNA"/>
</dbReference>
<proteinExistence type="inferred from homology"/>
<evidence type="ECO:0000313" key="5">
    <source>
        <dbReference type="Proteomes" id="UP001293254"/>
    </source>
</evidence>
<comment type="caution">
    <text evidence="4">The sequence shown here is derived from an EMBL/GenBank/DDBJ whole genome shotgun (WGS) entry which is preliminary data.</text>
</comment>
<dbReference type="FunFam" id="1.25.70.10:FF:000001">
    <property type="entry name" value="Mitochondrial transcription termination factor-like"/>
    <property type="match status" value="1"/>
</dbReference>
<sequence>MKNLHRILCCNLQSHLLPNVEVLRKAGVPDKKVIFLAVHQHRVFMVDKKRFRKTVEEVKKIGFSPSVLRFVSAVHVRRVVSKSFWEKKVVSYKKWGWSEDEIISAFEKHPYCMLVSVDKIMSTMDFLVNNMGSDPSVVLKRPKLILYSLEKRIRPRYSVYKILLENGLIKKGSNLVPVVDSSEKDFLKKFVMCYEKEVPGLLQLDQEQVGNVKVL</sequence>
<evidence type="ECO:0000256" key="1">
    <source>
        <dbReference type="ARBA" id="ARBA00007692"/>
    </source>
</evidence>
<keyword evidence="2" id="KW-0805">Transcription regulation</keyword>
<evidence type="ECO:0008006" key="6">
    <source>
        <dbReference type="Google" id="ProtNLM"/>
    </source>
</evidence>
<dbReference type="InterPro" id="IPR003690">
    <property type="entry name" value="MTERF"/>
</dbReference>
<dbReference type="GO" id="GO:0003676">
    <property type="term" value="F:nucleic acid binding"/>
    <property type="evidence" value="ECO:0007669"/>
    <property type="project" value="InterPro"/>
</dbReference>
<evidence type="ECO:0000313" key="4">
    <source>
        <dbReference type="EMBL" id="KAK4425828.1"/>
    </source>
</evidence>
<organism evidence="4 5">
    <name type="scientific">Sesamum alatum</name>
    <dbReference type="NCBI Taxonomy" id="300844"/>
    <lineage>
        <taxon>Eukaryota</taxon>
        <taxon>Viridiplantae</taxon>
        <taxon>Streptophyta</taxon>
        <taxon>Embryophyta</taxon>
        <taxon>Tracheophyta</taxon>
        <taxon>Spermatophyta</taxon>
        <taxon>Magnoliopsida</taxon>
        <taxon>eudicotyledons</taxon>
        <taxon>Gunneridae</taxon>
        <taxon>Pentapetalae</taxon>
        <taxon>asterids</taxon>
        <taxon>lamiids</taxon>
        <taxon>Lamiales</taxon>
        <taxon>Pedaliaceae</taxon>
        <taxon>Sesamum</taxon>
    </lineage>
</organism>
<reference evidence="4" key="1">
    <citation type="submission" date="2020-06" db="EMBL/GenBank/DDBJ databases">
        <authorList>
            <person name="Li T."/>
            <person name="Hu X."/>
            <person name="Zhang T."/>
            <person name="Song X."/>
            <person name="Zhang H."/>
            <person name="Dai N."/>
            <person name="Sheng W."/>
            <person name="Hou X."/>
            <person name="Wei L."/>
        </authorList>
    </citation>
    <scope>NUCLEOTIDE SEQUENCE</scope>
    <source>
        <strain evidence="4">3651</strain>
        <tissue evidence="4">Leaf</tissue>
    </source>
</reference>
<evidence type="ECO:0000256" key="3">
    <source>
        <dbReference type="ARBA" id="ARBA00022946"/>
    </source>
</evidence>
<dbReference type="InterPro" id="IPR038538">
    <property type="entry name" value="MTERF_sf"/>
</dbReference>
<reference evidence="4" key="2">
    <citation type="journal article" date="2024" name="Plant">
        <title>Genomic evolution and insights into agronomic trait innovations of Sesamum species.</title>
        <authorList>
            <person name="Miao H."/>
            <person name="Wang L."/>
            <person name="Qu L."/>
            <person name="Liu H."/>
            <person name="Sun Y."/>
            <person name="Le M."/>
            <person name="Wang Q."/>
            <person name="Wei S."/>
            <person name="Zheng Y."/>
            <person name="Lin W."/>
            <person name="Duan Y."/>
            <person name="Cao H."/>
            <person name="Xiong S."/>
            <person name="Wang X."/>
            <person name="Wei L."/>
            <person name="Li C."/>
            <person name="Ma Q."/>
            <person name="Ju M."/>
            <person name="Zhao R."/>
            <person name="Li G."/>
            <person name="Mu C."/>
            <person name="Tian Q."/>
            <person name="Mei H."/>
            <person name="Zhang T."/>
            <person name="Gao T."/>
            <person name="Zhang H."/>
        </authorList>
    </citation>
    <scope>NUCLEOTIDE SEQUENCE</scope>
    <source>
        <strain evidence="4">3651</strain>
    </source>
</reference>
<comment type="similarity">
    <text evidence="1">Belongs to the mTERF family.</text>
</comment>
<gene>
    <name evidence="4" type="ORF">Salat_1776800</name>
</gene>
<dbReference type="PANTHER" id="PTHR13068">
    <property type="entry name" value="CGI-12 PROTEIN-RELATED"/>
    <property type="match status" value="1"/>
</dbReference>
<dbReference type="PANTHER" id="PTHR13068:SF166">
    <property type="entry name" value="TRANSCRIPTION TERMINATION FACTOR MTERF15, MITOCHONDRIAL-LIKE"/>
    <property type="match status" value="1"/>
</dbReference>
<keyword evidence="2" id="KW-0804">Transcription</keyword>
<protein>
    <recommendedName>
        <fullName evidence="6">Mitochondrial transcription termination factor family protein</fullName>
    </recommendedName>
</protein>
<name>A0AAE1Y8W0_9LAMI</name>
<keyword evidence="5" id="KW-1185">Reference proteome</keyword>
<keyword evidence="2" id="KW-0806">Transcription termination</keyword>
<accession>A0AAE1Y8W0</accession>